<comment type="caution">
    <text evidence="2">The sequence shown here is derived from an EMBL/GenBank/DDBJ whole genome shotgun (WGS) entry which is preliminary data.</text>
</comment>
<evidence type="ECO:0000256" key="1">
    <source>
        <dbReference type="SAM" id="MobiDB-lite"/>
    </source>
</evidence>
<keyword evidence="3" id="KW-1185">Reference proteome</keyword>
<sequence length="109" mass="11939">MSAEPPAGNRWAASPARKTRPARYLSASSRPRRHPAVPATALSTSARAAVHQAIKATTRKNRNAEAANQLLLALLAHRRPDPVTELLDHLGVDRDAVRERLAPDDRRGR</sequence>
<proteinExistence type="predicted"/>
<dbReference type="Proteomes" id="UP001596004">
    <property type="component" value="Unassembled WGS sequence"/>
</dbReference>
<dbReference type="InterPro" id="IPR036628">
    <property type="entry name" value="Clp_N_dom_sf"/>
</dbReference>
<name>A0ABV9CKV5_9ACTN</name>
<evidence type="ECO:0000313" key="3">
    <source>
        <dbReference type="Proteomes" id="UP001596004"/>
    </source>
</evidence>
<dbReference type="EMBL" id="JBHSFP010000017">
    <property type="protein sequence ID" value="MFC4533691.1"/>
    <property type="molecule type" value="Genomic_DNA"/>
</dbReference>
<accession>A0ABV9CKV5</accession>
<feature type="region of interest" description="Disordered" evidence="1">
    <location>
        <begin position="1"/>
        <end position="44"/>
    </location>
</feature>
<organism evidence="2 3">
    <name type="scientific">Sphaerisporangium dianthi</name>
    <dbReference type="NCBI Taxonomy" id="1436120"/>
    <lineage>
        <taxon>Bacteria</taxon>
        <taxon>Bacillati</taxon>
        <taxon>Actinomycetota</taxon>
        <taxon>Actinomycetes</taxon>
        <taxon>Streptosporangiales</taxon>
        <taxon>Streptosporangiaceae</taxon>
        <taxon>Sphaerisporangium</taxon>
    </lineage>
</organism>
<protein>
    <submittedName>
        <fullName evidence="2">Uncharacterized protein</fullName>
    </submittedName>
</protein>
<dbReference type="RefSeq" id="WP_380843659.1">
    <property type="nucleotide sequence ID" value="NZ_JBHSFP010000017.1"/>
</dbReference>
<evidence type="ECO:0000313" key="2">
    <source>
        <dbReference type="EMBL" id="MFC4533691.1"/>
    </source>
</evidence>
<dbReference type="Gene3D" id="1.10.1780.10">
    <property type="entry name" value="Clp, N-terminal domain"/>
    <property type="match status" value="1"/>
</dbReference>
<gene>
    <name evidence="2" type="ORF">ACFO60_23240</name>
</gene>
<reference evidence="3" key="1">
    <citation type="journal article" date="2019" name="Int. J. Syst. Evol. Microbiol.">
        <title>The Global Catalogue of Microorganisms (GCM) 10K type strain sequencing project: providing services to taxonomists for standard genome sequencing and annotation.</title>
        <authorList>
            <consortium name="The Broad Institute Genomics Platform"/>
            <consortium name="The Broad Institute Genome Sequencing Center for Infectious Disease"/>
            <person name="Wu L."/>
            <person name="Ma J."/>
        </authorList>
    </citation>
    <scope>NUCLEOTIDE SEQUENCE [LARGE SCALE GENOMIC DNA]</scope>
    <source>
        <strain evidence="3">CGMCC 4.7132</strain>
    </source>
</reference>